<dbReference type="PANTHER" id="PTHR47958">
    <property type="entry name" value="ATP-DEPENDENT RNA HELICASE DBP3"/>
    <property type="match status" value="1"/>
</dbReference>
<dbReference type="Pfam" id="PF00270">
    <property type="entry name" value="DEAD"/>
    <property type="match status" value="1"/>
</dbReference>
<proteinExistence type="predicted"/>
<dbReference type="EC" id="3.6.4.13" evidence="1"/>
<dbReference type="SMART" id="SM00490">
    <property type="entry name" value="HELICc"/>
    <property type="match status" value="1"/>
</dbReference>
<keyword evidence="12" id="KW-1185">Reference proteome</keyword>
<feature type="domain" description="Helicase ATP-binding" evidence="7">
    <location>
        <begin position="136"/>
        <end position="328"/>
    </location>
</feature>
<name>A0A1I7RVE6_BURXY</name>
<dbReference type="SMART" id="SM00487">
    <property type="entry name" value="DEXDc"/>
    <property type="match status" value="1"/>
</dbReference>
<sequence length="526" mass="59872">MDLDASFAALNSAAKVLRESQEKRKREVVTHNIFGALDNARRRKKEQLCGEKMRMNAKMSAKIYGLTEEDIIEKGELFEAIEKRKQRKILVVSDGPMENISPIKAFREADLYHQVIANLESRSYEKPTAIQSYAIPYILESERDILARADTGSGKTAAFLLPLICMTRQWKIDNAEHRTINQQSPHVVVLTPARELALQIYRDALSFCRGTGLRICLAIGEVNMLDSIRMIENGCDILIGTQGRVVHYFFGVDNAGKFSHLNFDNLRCLVLDEVDRVLSDPNYYTMLRKFTSRFKDLHHQVRVIMFSATLDLNNFGMFLRKDHYRIISGDTKIPVDTVVQRFINVNAKKGVTKVDYLLELLKLQVGRIKNDSGNVEGTVLRVPKTIIYVNKKRIVDYLAVRLVMNGFRALSLSGDLPMERRLTAVESIKSDEVDILVTTDVASRGLNIPNVKHVINYDLPSMNFFEYVHRIGRSGRLGHVGRATSFFDPLIDKEIAVFLKDILCQVQQPVPDFVEKASRAIDMEFI</sequence>
<dbReference type="eggNOG" id="KOG0335">
    <property type="taxonomic scope" value="Eukaryota"/>
</dbReference>
<dbReference type="PROSITE" id="PS51195">
    <property type="entry name" value="Q_MOTIF"/>
    <property type="match status" value="1"/>
</dbReference>
<dbReference type="EMBL" id="CAJFCV020000001">
    <property type="protein sequence ID" value="CAG9086740.1"/>
    <property type="molecule type" value="Genomic_DNA"/>
</dbReference>
<evidence type="ECO:0000256" key="2">
    <source>
        <dbReference type="ARBA" id="ARBA00022741"/>
    </source>
</evidence>
<dbReference type="InterPro" id="IPR001650">
    <property type="entry name" value="Helicase_C-like"/>
</dbReference>
<reference evidence="13" key="1">
    <citation type="submission" date="2016-11" db="UniProtKB">
        <authorList>
            <consortium name="WormBaseParasite"/>
        </authorList>
    </citation>
    <scope>IDENTIFICATION</scope>
</reference>
<gene>
    <name evidence="10" type="ORF">BXYJ_LOCUS2029</name>
</gene>
<dbReference type="EMBL" id="CAJFDI010000001">
    <property type="protein sequence ID" value="CAD5210639.1"/>
    <property type="molecule type" value="Genomic_DNA"/>
</dbReference>
<dbReference type="Proteomes" id="UP000659654">
    <property type="component" value="Unassembled WGS sequence"/>
</dbReference>
<evidence type="ECO:0000313" key="10">
    <source>
        <dbReference type="EMBL" id="CAD5210639.1"/>
    </source>
</evidence>
<dbReference type="Pfam" id="PF00271">
    <property type="entry name" value="Helicase_C"/>
    <property type="match status" value="1"/>
</dbReference>
<dbReference type="Gene3D" id="3.40.50.300">
    <property type="entry name" value="P-loop containing nucleotide triphosphate hydrolases"/>
    <property type="match status" value="2"/>
</dbReference>
<evidence type="ECO:0000256" key="4">
    <source>
        <dbReference type="ARBA" id="ARBA00022806"/>
    </source>
</evidence>
<dbReference type="InterPro" id="IPR027417">
    <property type="entry name" value="P-loop_NTPase"/>
</dbReference>
<feature type="domain" description="DEAD-box RNA helicase Q" evidence="9">
    <location>
        <begin position="104"/>
        <end position="132"/>
    </location>
</feature>
<evidence type="ECO:0000256" key="5">
    <source>
        <dbReference type="ARBA" id="ARBA00022840"/>
    </source>
</evidence>
<evidence type="ECO:0000313" key="13">
    <source>
        <dbReference type="WBParaSite" id="BXY_0470700.1"/>
    </source>
</evidence>
<dbReference type="GO" id="GO:0016787">
    <property type="term" value="F:hydrolase activity"/>
    <property type="evidence" value="ECO:0007669"/>
    <property type="project" value="UniProtKB-KW"/>
</dbReference>
<dbReference type="AlphaFoldDB" id="A0A1I7RVE6"/>
<keyword evidence="2" id="KW-0547">Nucleotide-binding</keyword>
<organism evidence="11 13">
    <name type="scientific">Bursaphelenchus xylophilus</name>
    <name type="common">Pinewood nematode worm</name>
    <name type="synonym">Aphelenchoides xylophilus</name>
    <dbReference type="NCBI Taxonomy" id="6326"/>
    <lineage>
        <taxon>Eukaryota</taxon>
        <taxon>Metazoa</taxon>
        <taxon>Ecdysozoa</taxon>
        <taxon>Nematoda</taxon>
        <taxon>Chromadorea</taxon>
        <taxon>Rhabditida</taxon>
        <taxon>Tylenchina</taxon>
        <taxon>Tylenchomorpha</taxon>
        <taxon>Aphelenchoidea</taxon>
        <taxon>Aphelenchoididae</taxon>
        <taxon>Bursaphelenchus</taxon>
    </lineage>
</organism>
<dbReference type="Proteomes" id="UP000582659">
    <property type="component" value="Unassembled WGS sequence"/>
</dbReference>
<dbReference type="CDD" id="cd18787">
    <property type="entry name" value="SF2_C_DEAD"/>
    <property type="match status" value="1"/>
</dbReference>
<feature type="domain" description="Helicase C-terminal" evidence="8">
    <location>
        <begin position="374"/>
        <end position="522"/>
    </location>
</feature>
<dbReference type="OrthoDB" id="5871318at2759"/>
<dbReference type="PROSITE" id="PS51192">
    <property type="entry name" value="HELICASE_ATP_BIND_1"/>
    <property type="match status" value="1"/>
</dbReference>
<evidence type="ECO:0000313" key="12">
    <source>
        <dbReference type="Proteomes" id="UP000659654"/>
    </source>
</evidence>
<dbReference type="InterPro" id="IPR044742">
    <property type="entry name" value="DEAD/DEAH_RhlB"/>
</dbReference>
<reference evidence="10" key="2">
    <citation type="submission" date="2020-09" db="EMBL/GenBank/DDBJ databases">
        <authorList>
            <person name="Kikuchi T."/>
        </authorList>
    </citation>
    <scope>NUCLEOTIDE SEQUENCE</scope>
    <source>
        <strain evidence="10">Ka4C1</strain>
    </source>
</reference>
<keyword evidence="4" id="KW-0347">Helicase</keyword>
<dbReference type="InterPro" id="IPR014014">
    <property type="entry name" value="RNA_helicase_DEAD_Q_motif"/>
</dbReference>
<evidence type="ECO:0000259" key="9">
    <source>
        <dbReference type="PROSITE" id="PS51195"/>
    </source>
</evidence>
<dbReference type="GO" id="GO:0005524">
    <property type="term" value="F:ATP binding"/>
    <property type="evidence" value="ECO:0007669"/>
    <property type="project" value="UniProtKB-KW"/>
</dbReference>
<protein>
    <recommendedName>
        <fullName evidence="1">RNA helicase</fullName>
        <ecNumber evidence="1">3.6.4.13</ecNumber>
    </recommendedName>
</protein>
<dbReference type="CDD" id="cd00268">
    <property type="entry name" value="DEADc"/>
    <property type="match status" value="1"/>
</dbReference>
<dbReference type="InterPro" id="IPR011545">
    <property type="entry name" value="DEAD/DEAH_box_helicase_dom"/>
</dbReference>
<dbReference type="Proteomes" id="UP000095284">
    <property type="component" value="Unplaced"/>
</dbReference>
<evidence type="ECO:0000256" key="3">
    <source>
        <dbReference type="ARBA" id="ARBA00022801"/>
    </source>
</evidence>
<evidence type="ECO:0000256" key="6">
    <source>
        <dbReference type="PROSITE-ProRule" id="PRU00552"/>
    </source>
</evidence>
<evidence type="ECO:0000256" key="1">
    <source>
        <dbReference type="ARBA" id="ARBA00012552"/>
    </source>
</evidence>
<dbReference type="InterPro" id="IPR014001">
    <property type="entry name" value="Helicase_ATP-bd"/>
</dbReference>
<accession>A0A1I7RVE6</accession>
<dbReference type="SMR" id="A0A1I7RVE6"/>
<dbReference type="GO" id="GO:0003676">
    <property type="term" value="F:nucleic acid binding"/>
    <property type="evidence" value="ECO:0007669"/>
    <property type="project" value="InterPro"/>
</dbReference>
<dbReference type="WBParaSite" id="BXY_0470700.1">
    <property type="protein sequence ID" value="BXY_0470700.1"/>
    <property type="gene ID" value="BXY_0470700"/>
</dbReference>
<evidence type="ECO:0000259" key="8">
    <source>
        <dbReference type="PROSITE" id="PS51194"/>
    </source>
</evidence>
<dbReference type="PROSITE" id="PS51194">
    <property type="entry name" value="HELICASE_CTER"/>
    <property type="match status" value="1"/>
</dbReference>
<evidence type="ECO:0000313" key="11">
    <source>
        <dbReference type="Proteomes" id="UP000095284"/>
    </source>
</evidence>
<keyword evidence="5" id="KW-0067">ATP-binding</keyword>
<keyword evidence="3" id="KW-0378">Hydrolase</keyword>
<dbReference type="SUPFAM" id="SSF52540">
    <property type="entry name" value="P-loop containing nucleoside triphosphate hydrolases"/>
    <property type="match status" value="1"/>
</dbReference>
<evidence type="ECO:0000259" key="7">
    <source>
        <dbReference type="PROSITE" id="PS51192"/>
    </source>
</evidence>
<dbReference type="GO" id="GO:0003724">
    <property type="term" value="F:RNA helicase activity"/>
    <property type="evidence" value="ECO:0007669"/>
    <property type="project" value="UniProtKB-EC"/>
</dbReference>
<feature type="short sequence motif" description="Q motif" evidence="6">
    <location>
        <begin position="104"/>
        <end position="132"/>
    </location>
</feature>